<dbReference type="AlphaFoldDB" id="A0A178INH5"/>
<sequence>MTIIRVFIVQQFLQAPRQQRVRGGQIDCGFAQVWTRTCGIHQHHGLLERRARRHGRLIKKLNQ</sequence>
<name>A0A178INH5_9BACT</name>
<evidence type="ECO:0000313" key="2">
    <source>
        <dbReference type="Proteomes" id="UP000078486"/>
    </source>
</evidence>
<protein>
    <submittedName>
        <fullName evidence="1">Uncharacterized protein</fullName>
    </submittedName>
</protein>
<accession>A0A178INH5</accession>
<keyword evidence="2" id="KW-1185">Reference proteome</keyword>
<reference evidence="1 2" key="1">
    <citation type="submission" date="2016-01" db="EMBL/GenBank/DDBJ databases">
        <title>High potential of lignocellulose degradation of a new Verrucomicrobia species.</title>
        <authorList>
            <person name="Wang Y."/>
            <person name="Shi Y."/>
            <person name="Qiu Z."/>
            <person name="Liu S."/>
            <person name="Yang H."/>
        </authorList>
    </citation>
    <scope>NUCLEOTIDE SEQUENCE [LARGE SCALE GENOMIC DNA]</scope>
    <source>
        <strain evidence="1 2">TSB47</strain>
    </source>
</reference>
<proteinExistence type="predicted"/>
<gene>
    <name evidence="1" type="ORF">AW736_05775</name>
</gene>
<dbReference type="EMBL" id="LRRQ01000045">
    <property type="protein sequence ID" value="OAM90877.1"/>
    <property type="molecule type" value="Genomic_DNA"/>
</dbReference>
<evidence type="ECO:0000313" key="1">
    <source>
        <dbReference type="EMBL" id="OAM90877.1"/>
    </source>
</evidence>
<comment type="caution">
    <text evidence="1">The sequence shown here is derived from an EMBL/GenBank/DDBJ whole genome shotgun (WGS) entry which is preliminary data.</text>
</comment>
<organism evidence="1 2">
    <name type="scientific">Termitidicoccus mucosus</name>
    <dbReference type="NCBI Taxonomy" id="1184151"/>
    <lineage>
        <taxon>Bacteria</taxon>
        <taxon>Pseudomonadati</taxon>
        <taxon>Verrucomicrobiota</taxon>
        <taxon>Opitutia</taxon>
        <taxon>Opitutales</taxon>
        <taxon>Opitutaceae</taxon>
        <taxon>Termitidicoccus</taxon>
    </lineage>
</organism>
<dbReference type="Proteomes" id="UP000078486">
    <property type="component" value="Unassembled WGS sequence"/>
</dbReference>